<evidence type="ECO:0000256" key="1">
    <source>
        <dbReference type="SAM" id="MobiDB-lite"/>
    </source>
</evidence>
<evidence type="ECO:0000256" key="2">
    <source>
        <dbReference type="SAM" id="Phobius"/>
    </source>
</evidence>
<protein>
    <submittedName>
        <fullName evidence="3">Uncharacterized protein</fullName>
    </submittedName>
</protein>
<evidence type="ECO:0000313" key="4">
    <source>
        <dbReference type="Proteomes" id="UP000215902"/>
    </source>
</evidence>
<keyword evidence="4" id="KW-1185">Reference proteome</keyword>
<name>A0A267F434_9PLAT</name>
<feature type="transmembrane region" description="Helical" evidence="2">
    <location>
        <begin position="157"/>
        <end position="179"/>
    </location>
</feature>
<gene>
    <name evidence="3" type="ORF">BOX15_Mlig002602g1</name>
</gene>
<organism evidence="3 4">
    <name type="scientific">Macrostomum lignano</name>
    <dbReference type="NCBI Taxonomy" id="282301"/>
    <lineage>
        <taxon>Eukaryota</taxon>
        <taxon>Metazoa</taxon>
        <taxon>Spiralia</taxon>
        <taxon>Lophotrochozoa</taxon>
        <taxon>Platyhelminthes</taxon>
        <taxon>Rhabditophora</taxon>
        <taxon>Macrostomorpha</taxon>
        <taxon>Macrostomida</taxon>
        <taxon>Macrostomidae</taxon>
        <taxon>Macrostomum</taxon>
    </lineage>
</organism>
<dbReference type="Proteomes" id="UP000215902">
    <property type="component" value="Unassembled WGS sequence"/>
</dbReference>
<feature type="compositionally biased region" description="Polar residues" evidence="1">
    <location>
        <begin position="1"/>
        <end position="14"/>
    </location>
</feature>
<feature type="compositionally biased region" description="Basic and acidic residues" evidence="1">
    <location>
        <begin position="20"/>
        <end position="58"/>
    </location>
</feature>
<keyword evidence="2" id="KW-0472">Membrane</keyword>
<sequence length="252" mass="27852">MSESENPPEQSSAAQLAETKTLKEENRKLEEVAQESKEKEKNERIADEKEDDERKNDALIEDRMQELDDEDKAKKLSNVMETAADTGARVNFRGAMPIDNLDYNEQVKQQSIDHLEQLLASNEMSAVRGLTWLVAAPSCLDAVLTEPQVETELRNHLIVSLVAWAVLLMSGSLLIVTGFFQAPRFVGYVAGGCVCLACLAFAWPMFAPAPQEFAGHLTAPVLPPTGLRAALNMQQWVLLLAGGREELQDLLC</sequence>
<evidence type="ECO:0000313" key="3">
    <source>
        <dbReference type="EMBL" id="PAA68483.1"/>
    </source>
</evidence>
<proteinExistence type="predicted"/>
<feature type="region of interest" description="Disordered" evidence="1">
    <location>
        <begin position="1"/>
        <end position="58"/>
    </location>
</feature>
<comment type="caution">
    <text evidence="3">The sequence shown here is derived from an EMBL/GenBank/DDBJ whole genome shotgun (WGS) entry which is preliminary data.</text>
</comment>
<reference evidence="3 4" key="1">
    <citation type="submission" date="2017-06" db="EMBL/GenBank/DDBJ databases">
        <title>A platform for efficient transgenesis in Macrostomum lignano, a flatworm model organism for stem cell research.</title>
        <authorList>
            <person name="Berezikov E."/>
        </authorList>
    </citation>
    <scope>NUCLEOTIDE SEQUENCE [LARGE SCALE GENOMIC DNA]</scope>
    <source>
        <strain evidence="3">DV1</strain>
        <tissue evidence="3">Whole organism</tissue>
    </source>
</reference>
<feature type="transmembrane region" description="Helical" evidence="2">
    <location>
        <begin position="185"/>
        <end position="206"/>
    </location>
</feature>
<dbReference type="AlphaFoldDB" id="A0A267F434"/>
<dbReference type="EMBL" id="NIVC01001392">
    <property type="protein sequence ID" value="PAA68483.1"/>
    <property type="molecule type" value="Genomic_DNA"/>
</dbReference>
<accession>A0A267F434</accession>
<keyword evidence="2" id="KW-1133">Transmembrane helix</keyword>
<keyword evidence="2" id="KW-0812">Transmembrane</keyword>